<dbReference type="AlphaFoldDB" id="E8LXI7"/>
<organism evidence="1 2">
    <name type="scientific">Vibrio brasiliensis LMG 20546</name>
    <dbReference type="NCBI Taxonomy" id="945543"/>
    <lineage>
        <taxon>Bacteria</taxon>
        <taxon>Pseudomonadati</taxon>
        <taxon>Pseudomonadota</taxon>
        <taxon>Gammaproteobacteria</taxon>
        <taxon>Vibrionales</taxon>
        <taxon>Vibrionaceae</taxon>
        <taxon>Vibrio</taxon>
        <taxon>Vibrio oreintalis group</taxon>
    </lineage>
</organism>
<reference evidence="1 2" key="1">
    <citation type="journal article" date="2012" name="Int. J. Syst. Evol. Microbiol.">
        <title>Vibrio caribbeanicus sp. nov., isolated from the marine sponge Scleritoderma cyanea.</title>
        <authorList>
            <person name="Hoffmann M."/>
            <person name="Monday S.R."/>
            <person name="Allard M.W."/>
            <person name="Strain E.A."/>
            <person name="Whittaker P."/>
            <person name="Naum M."/>
            <person name="McCarthy P.J."/>
            <person name="Lopez J.V."/>
            <person name="Fischer M."/>
            <person name="Brown E.W."/>
        </authorList>
    </citation>
    <scope>NUCLEOTIDE SEQUENCE [LARGE SCALE GENOMIC DNA]</scope>
    <source>
        <strain evidence="1 2">LMG 20546</strain>
    </source>
</reference>
<evidence type="ECO:0000313" key="1">
    <source>
        <dbReference type="EMBL" id="EGA64598.1"/>
    </source>
</evidence>
<protein>
    <submittedName>
        <fullName evidence="1">Uncharacterized protein</fullName>
    </submittedName>
</protein>
<dbReference type="OrthoDB" id="5880609at2"/>
<name>E8LXI7_9VIBR</name>
<evidence type="ECO:0000313" key="2">
    <source>
        <dbReference type="Proteomes" id="UP000004371"/>
    </source>
</evidence>
<dbReference type="EMBL" id="AEVS01000081">
    <property type="protein sequence ID" value="EGA64598.1"/>
    <property type="molecule type" value="Genomic_DNA"/>
</dbReference>
<proteinExistence type="predicted"/>
<dbReference type="Proteomes" id="UP000004371">
    <property type="component" value="Unassembled WGS sequence"/>
</dbReference>
<dbReference type="STRING" id="945543.VIBR0546_06997"/>
<keyword evidence="2" id="KW-1185">Reference proteome</keyword>
<gene>
    <name evidence="1" type="ORF">VIBR0546_06997</name>
</gene>
<dbReference type="eggNOG" id="ENOG5031NND">
    <property type="taxonomic scope" value="Bacteria"/>
</dbReference>
<sequence>MPHLHCHCCNKKTAHKIVMKRCETQHDSVVKHLASFFATVFQGDHYVKMEKQAFCRVCNTQTEVSTQQDAFSGVKIA</sequence>
<accession>E8LXI7</accession>
<comment type="caution">
    <text evidence="1">The sequence shown here is derived from an EMBL/GenBank/DDBJ whole genome shotgun (WGS) entry which is preliminary data.</text>
</comment>